<reference evidence="2 3" key="1">
    <citation type="submission" date="2016-11" db="EMBL/GenBank/DDBJ databases">
        <authorList>
            <person name="Jaros S."/>
            <person name="Januszkiewicz K."/>
            <person name="Wedrychowicz H."/>
        </authorList>
    </citation>
    <scope>NUCLEOTIDE SEQUENCE [LARGE SCALE GENOMIC DNA]</scope>
    <source>
        <strain evidence="2 3">DSM 14214</strain>
    </source>
</reference>
<dbReference type="InterPro" id="IPR051675">
    <property type="entry name" value="Endo/Exo/Phosphatase_dom_1"/>
</dbReference>
<dbReference type="OrthoDB" id="9790239at2"/>
<feature type="domain" description="Helix-hairpin-helix DNA-binding motif class 1" evidence="1">
    <location>
        <begin position="88"/>
        <end position="107"/>
    </location>
</feature>
<dbReference type="InterPro" id="IPR004509">
    <property type="entry name" value="Competence_ComEA_HhH"/>
</dbReference>
<feature type="domain" description="Helix-hairpin-helix DNA-binding motif class 1" evidence="1">
    <location>
        <begin position="58"/>
        <end position="77"/>
    </location>
</feature>
<dbReference type="PANTHER" id="PTHR21180">
    <property type="entry name" value="ENDONUCLEASE/EXONUCLEASE/PHOSPHATASE FAMILY DOMAIN-CONTAINING PROTEIN 1"/>
    <property type="match status" value="1"/>
</dbReference>
<dbReference type="PANTHER" id="PTHR21180:SF32">
    <property type="entry name" value="ENDONUCLEASE_EXONUCLEASE_PHOSPHATASE FAMILY DOMAIN-CONTAINING PROTEIN 1"/>
    <property type="match status" value="1"/>
</dbReference>
<proteinExistence type="predicted"/>
<evidence type="ECO:0000259" key="1">
    <source>
        <dbReference type="SMART" id="SM00278"/>
    </source>
</evidence>
<dbReference type="GO" id="GO:0015627">
    <property type="term" value="C:type II protein secretion system complex"/>
    <property type="evidence" value="ECO:0007669"/>
    <property type="project" value="TreeGrafter"/>
</dbReference>
<name>A0A1M6N9W5_9FIRM</name>
<dbReference type="GeneID" id="78176566"/>
<dbReference type="NCBIfam" id="TIGR00426">
    <property type="entry name" value="competence protein ComEA helix-hairpin-helix repeat region"/>
    <property type="match status" value="1"/>
</dbReference>
<gene>
    <name evidence="2" type="ORF">SAMN02745138_00815</name>
</gene>
<dbReference type="InterPro" id="IPR010994">
    <property type="entry name" value="RuvA_2-like"/>
</dbReference>
<dbReference type="Proteomes" id="UP000183975">
    <property type="component" value="Unassembled WGS sequence"/>
</dbReference>
<dbReference type="InterPro" id="IPR003583">
    <property type="entry name" value="Hlx-hairpin-Hlx_DNA-bd_motif"/>
</dbReference>
<dbReference type="SMART" id="SM00278">
    <property type="entry name" value="HhH1"/>
    <property type="match status" value="2"/>
</dbReference>
<keyword evidence="3" id="KW-1185">Reference proteome</keyword>
<dbReference type="GO" id="GO:0003677">
    <property type="term" value="F:DNA binding"/>
    <property type="evidence" value="ECO:0007669"/>
    <property type="project" value="InterPro"/>
</dbReference>
<dbReference type="GO" id="GO:0015628">
    <property type="term" value="P:protein secretion by the type II secretion system"/>
    <property type="evidence" value="ECO:0007669"/>
    <property type="project" value="TreeGrafter"/>
</dbReference>
<organism evidence="2 3">
    <name type="scientific">Anaerotignum lactatifermentans DSM 14214</name>
    <dbReference type="NCBI Taxonomy" id="1121323"/>
    <lineage>
        <taxon>Bacteria</taxon>
        <taxon>Bacillati</taxon>
        <taxon>Bacillota</taxon>
        <taxon>Clostridia</taxon>
        <taxon>Lachnospirales</taxon>
        <taxon>Anaerotignaceae</taxon>
        <taxon>Anaerotignum</taxon>
    </lineage>
</organism>
<dbReference type="Pfam" id="PF12836">
    <property type="entry name" value="HHH_3"/>
    <property type="match status" value="1"/>
</dbReference>
<protein>
    <submittedName>
        <fullName evidence="2">ComEA protein</fullName>
    </submittedName>
</protein>
<dbReference type="EMBL" id="FRAH01000009">
    <property type="protein sequence ID" value="SHJ92492.1"/>
    <property type="molecule type" value="Genomic_DNA"/>
</dbReference>
<dbReference type="GO" id="GO:0006281">
    <property type="term" value="P:DNA repair"/>
    <property type="evidence" value="ECO:0007669"/>
    <property type="project" value="InterPro"/>
</dbReference>
<evidence type="ECO:0000313" key="3">
    <source>
        <dbReference type="Proteomes" id="UP000183975"/>
    </source>
</evidence>
<dbReference type="AlphaFoldDB" id="A0A1M6N9W5"/>
<sequence length="111" mass="12470">MKQERWKVTLAAIFLLASGFWYSHLYYDGKVIQETAPAVETVEIAVDDAINLNTASKEELMLLDGIGEKMAERILTYREENGPFTKIEDIQNVKGIGEKTYAKIAGELTVD</sequence>
<dbReference type="Gene3D" id="1.10.150.280">
    <property type="entry name" value="AF1531-like domain"/>
    <property type="match status" value="1"/>
</dbReference>
<dbReference type="SUPFAM" id="SSF47781">
    <property type="entry name" value="RuvA domain 2-like"/>
    <property type="match status" value="1"/>
</dbReference>
<accession>A0A1M6N9W5</accession>
<evidence type="ECO:0000313" key="2">
    <source>
        <dbReference type="EMBL" id="SHJ92492.1"/>
    </source>
</evidence>
<dbReference type="RefSeq" id="WP_072849441.1">
    <property type="nucleotide sequence ID" value="NZ_FRAH01000009.1"/>
</dbReference>